<feature type="domain" description="DUF7689" evidence="1">
    <location>
        <begin position="48"/>
        <end position="158"/>
    </location>
</feature>
<evidence type="ECO:0000259" key="1">
    <source>
        <dbReference type="Pfam" id="PF24738"/>
    </source>
</evidence>
<keyword evidence="3" id="KW-1185">Reference proteome</keyword>
<evidence type="ECO:0000313" key="3">
    <source>
        <dbReference type="Proteomes" id="UP000076959"/>
    </source>
</evidence>
<sequence>MPGSRKLRSALSDAQAIQLPGVYVERLEELNSEFGHSIVLLEEGRTQIRRFNCFAYALGVWDNPAYQEMVSAHAEDQLALINSALVSKWIAKRFLEEIKPGDARADDIVAYFYRGQLVHFARSGAAGVLRSKWGANEVHAHGIWEVPANYGNKVRYFRRPDTKALLRELASLE</sequence>
<comment type="caution">
    <text evidence="2">The sequence shown here is derived from an EMBL/GenBank/DDBJ whole genome shotgun (WGS) entry which is preliminary data.</text>
</comment>
<name>A0A176YXF5_9BRAD</name>
<evidence type="ECO:0000313" key="2">
    <source>
        <dbReference type="EMBL" id="OAF12405.1"/>
    </source>
</evidence>
<dbReference type="InterPro" id="IPR056106">
    <property type="entry name" value="DUF7689"/>
</dbReference>
<organism evidence="2 3">
    <name type="scientific">Bradyrhizobium centrolobii</name>
    <dbReference type="NCBI Taxonomy" id="1505087"/>
    <lineage>
        <taxon>Bacteria</taxon>
        <taxon>Pseudomonadati</taxon>
        <taxon>Pseudomonadota</taxon>
        <taxon>Alphaproteobacteria</taxon>
        <taxon>Hyphomicrobiales</taxon>
        <taxon>Nitrobacteraceae</taxon>
        <taxon>Bradyrhizobium</taxon>
    </lineage>
</organism>
<dbReference type="Proteomes" id="UP000076959">
    <property type="component" value="Unassembled WGS sequence"/>
</dbReference>
<gene>
    <name evidence="2" type="ORF">AYJ54_06125</name>
</gene>
<protein>
    <recommendedName>
        <fullName evidence="1">DUF7689 domain-containing protein</fullName>
    </recommendedName>
</protein>
<accession>A0A176YXF5</accession>
<dbReference type="AlphaFoldDB" id="A0A176YXF5"/>
<reference evidence="2 3" key="1">
    <citation type="submission" date="2016-03" db="EMBL/GenBank/DDBJ databases">
        <title>Draft Genome Sequence of the Strain BR 10245 (Bradyrhizobium sp.) isolated from nodules of Centrolobium paraense.</title>
        <authorList>
            <person name="Simoes-Araujo J.L.Sr."/>
            <person name="Barauna A.C."/>
            <person name="Silva K."/>
            <person name="Zilli J.E."/>
        </authorList>
    </citation>
    <scope>NUCLEOTIDE SEQUENCE [LARGE SCALE GENOMIC DNA]</scope>
    <source>
        <strain evidence="2 3">BR 10245</strain>
    </source>
</reference>
<proteinExistence type="predicted"/>
<dbReference type="EMBL" id="LUUB01000040">
    <property type="protein sequence ID" value="OAF12405.1"/>
    <property type="molecule type" value="Genomic_DNA"/>
</dbReference>
<dbReference type="Pfam" id="PF24738">
    <property type="entry name" value="DUF7689"/>
    <property type="match status" value="1"/>
</dbReference>